<dbReference type="EMBL" id="MK358448">
    <property type="protein sequence ID" value="QCW23269.1"/>
    <property type="molecule type" value="Genomic_DNA"/>
</dbReference>
<name>A0A513SQ02_9CAUD</name>
<accession>A0A513SQ02</accession>
<reference evidence="1 2" key="1">
    <citation type="submission" date="2019-01" db="EMBL/GenBank/DDBJ databases">
        <authorList>
            <person name="Le T.S."/>
            <person name="Kurtboke I."/>
        </authorList>
    </citation>
    <scope>NUCLEOTIDE SEQUENCE [LARGE SCALE GENOMIC DNA]</scope>
</reference>
<dbReference type="Proteomes" id="UP000316194">
    <property type="component" value="Segment"/>
</dbReference>
<sequence>MKYVTPFFLELQRIFYAIFYRINADHEVFHGYLSYYLGLLEFDNIHQFLHNERLQRQLEFLNYHNYKHDYKGAVFIAGCIYAEYTLKYKHHHQCLSFGQTLADAFIHRHHLETMNKEALITESLERCGLTRTNQLSRDLTKTLTLILNLSYR</sequence>
<evidence type="ECO:0000313" key="1">
    <source>
        <dbReference type="EMBL" id="QCW23269.1"/>
    </source>
</evidence>
<protein>
    <submittedName>
        <fullName evidence="1">Uncharacterized protein</fullName>
    </submittedName>
</protein>
<organism evidence="1 2">
    <name type="scientific">Vibrio phage 5 TSL-2019</name>
    <dbReference type="NCBI Taxonomy" id="2578086"/>
    <lineage>
        <taxon>Viruses</taxon>
        <taxon>Duplodnaviria</taxon>
        <taxon>Heunggongvirae</taxon>
        <taxon>Uroviricota</taxon>
        <taxon>Caudoviricetes</taxon>
        <taxon>Chimalliviridae</taxon>
        <taxon>Gorgonvirinae</taxon>
        <taxon>Aphroditevirus</taxon>
        <taxon>Aphroditevirus USC1</taxon>
    </lineage>
</organism>
<evidence type="ECO:0000313" key="2">
    <source>
        <dbReference type="Proteomes" id="UP000316194"/>
    </source>
</evidence>
<proteinExistence type="predicted"/>